<dbReference type="PROSITE" id="PS51159">
    <property type="entry name" value="CBM21"/>
    <property type="match status" value="1"/>
</dbReference>
<accession>A0A5N6L376</accession>
<feature type="compositionally biased region" description="Basic and acidic residues" evidence="1">
    <location>
        <begin position="146"/>
        <end position="155"/>
    </location>
</feature>
<sequence>MPYTPPSQQNSPASTTLTSPISLGHQRSSSSSATYFHPQPSPPRSPGPRPNLPRSSSSASYMQRSRRAPSHLGHSSLDHVTEAESSQDKDLSINTSIRQSPPPVADGASPMPAQAIVSPPDSAQNSSDDEEHIRGQPVTSLQQLHDVVRRLEVNRKSPPAAEHTTSSSEQTDDRPVTPPGHLSATARKISHSRSSSENPIYSPPPMSNVTSQYASDEEDEEELTSKPPLIRKKSGELVKPAIRPKVRRKPSSMPGTPTFSKAVHFNEDIEQVRHFLHSERPIAVSAGTSPVEVFEDETEFPWTQSTSKGGDISIRLPNFPRDTHERQTAPVRLERIVLAADKKHLIGAVAVANLAFNKLVCARFTFDHWRTTSEVVAEFNRDTRQPTRTDGYDQFNFSIKLSDQGNIDAKTMFICVRYNVNGQDYWDNNADGNYQVEFDVTQAAPASKPVSTSGSSRGIPRSRHNSPASRRPRSVPSFDDDFSSGYDGNRSLAFQFRNPNAAPKPSVELPDTPPTLKRPAVTGNQFGSRYDFGASLSAALTHAQSSMGDRSGIKPRADPMLRTPGLSAPGLTEGAESPRPDTLLATNKSLDSRAYQEFVSKFCFFGSAPVKGASPAGGSPAGGSNDVTPTNEKSGKVASRSATGTDGASDDAPRMTAQDAMKAHPVHIEQAQRPSIAPEPLASPSIRSRSTSPATGRNMGMSASNMFGYPYNVNNHGSYFSGSTTPPAIRG</sequence>
<feature type="region of interest" description="Disordered" evidence="1">
    <location>
        <begin position="298"/>
        <end position="319"/>
    </location>
</feature>
<feature type="compositionally biased region" description="Pro residues" evidence="1">
    <location>
        <begin position="39"/>
        <end position="51"/>
    </location>
</feature>
<dbReference type="GO" id="GO:0005979">
    <property type="term" value="P:regulation of glycogen biosynthetic process"/>
    <property type="evidence" value="ECO:0007669"/>
    <property type="project" value="TreeGrafter"/>
</dbReference>
<dbReference type="PANTHER" id="PTHR12307">
    <property type="entry name" value="PROTEIN PHOSPHATASE 1 REGULATORY SUBUNIT"/>
    <property type="match status" value="1"/>
</dbReference>
<feature type="compositionally biased region" description="Polar residues" evidence="1">
    <location>
        <begin position="1"/>
        <end position="34"/>
    </location>
</feature>
<evidence type="ECO:0000313" key="3">
    <source>
        <dbReference type="EMBL" id="KAB8648461.1"/>
    </source>
</evidence>
<organism evidence="3 4">
    <name type="scientific">Carpinus fangiana</name>
    <dbReference type="NCBI Taxonomy" id="176857"/>
    <lineage>
        <taxon>Eukaryota</taxon>
        <taxon>Viridiplantae</taxon>
        <taxon>Streptophyta</taxon>
        <taxon>Embryophyta</taxon>
        <taxon>Tracheophyta</taxon>
        <taxon>Spermatophyta</taxon>
        <taxon>Magnoliopsida</taxon>
        <taxon>eudicotyledons</taxon>
        <taxon>Gunneridae</taxon>
        <taxon>Pentapetalae</taxon>
        <taxon>rosids</taxon>
        <taxon>fabids</taxon>
        <taxon>Fagales</taxon>
        <taxon>Betulaceae</taxon>
        <taxon>Carpinus</taxon>
    </lineage>
</organism>
<feature type="region of interest" description="Disordered" evidence="1">
    <location>
        <begin position="496"/>
        <end position="523"/>
    </location>
</feature>
<evidence type="ECO:0000256" key="1">
    <source>
        <dbReference type="SAM" id="MobiDB-lite"/>
    </source>
</evidence>
<dbReference type="OrthoDB" id="544376at2759"/>
<feature type="compositionally biased region" description="Low complexity" evidence="1">
    <location>
        <begin position="466"/>
        <end position="477"/>
    </location>
</feature>
<reference evidence="3 4" key="1">
    <citation type="submission" date="2019-06" db="EMBL/GenBank/DDBJ databases">
        <title>A chromosomal-level reference genome of Carpinus fangiana (Coryloideae, Betulaceae).</title>
        <authorList>
            <person name="Yang X."/>
            <person name="Wang Z."/>
            <person name="Zhang L."/>
            <person name="Hao G."/>
            <person name="Liu J."/>
            <person name="Yang Y."/>
        </authorList>
    </citation>
    <scope>NUCLEOTIDE SEQUENCE [LARGE SCALE GENOMIC DNA]</scope>
    <source>
        <strain evidence="3">Cfa_2016G</strain>
        <tissue evidence="3">Leaf</tissue>
    </source>
</reference>
<dbReference type="GO" id="GO:0000164">
    <property type="term" value="C:protein phosphatase type 1 complex"/>
    <property type="evidence" value="ECO:0007669"/>
    <property type="project" value="TreeGrafter"/>
</dbReference>
<dbReference type="PANTHER" id="PTHR12307:SF36">
    <property type="entry name" value="GLYCOGEN-BINDING SUBUNIT 76A"/>
    <property type="match status" value="1"/>
</dbReference>
<feature type="compositionally biased region" description="Polar residues" evidence="1">
    <location>
        <begin position="685"/>
        <end position="702"/>
    </location>
</feature>
<dbReference type="Proteomes" id="UP000327013">
    <property type="component" value="Unassembled WGS sequence"/>
</dbReference>
<protein>
    <recommendedName>
        <fullName evidence="2">CBM21 domain-containing protein</fullName>
    </recommendedName>
</protein>
<dbReference type="AlphaFoldDB" id="A0A5N6L376"/>
<gene>
    <name evidence="3" type="ORF">FH972_026119</name>
</gene>
<feature type="region of interest" description="Disordered" evidence="1">
    <location>
        <begin position="543"/>
        <end position="584"/>
    </location>
</feature>
<feature type="region of interest" description="Disordered" evidence="1">
    <location>
        <begin position="613"/>
        <end position="653"/>
    </location>
</feature>
<feature type="compositionally biased region" description="Basic and acidic residues" evidence="1">
    <location>
        <begin position="76"/>
        <end position="91"/>
    </location>
</feature>
<feature type="compositionally biased region" description="Low complexity" evidence="1">
    <location>
        <begin position="613"/>
        <end position="624"/>
    </location>
</feature>
<feature type="region of interest" description="Disordered" evidence="1">
    <location>
        <begin position="444"/>
        <end position="483"/>
    </location>
</feature>
<keyword evidence="4" id="KW-1185">Reference proteome</keyword>
<proteinExistence type="predicted"/>
<comment type="caution">
    <text evidence="3">The sequence shown here is derived from an EMBL/GenBank/DDBJ whole genome shotgun (WGS) entry which is preliminary data.</text>
</comment>
<dbReference type="InterPro" id="IPR005036">
    <property type="entry name" value="CBM21_dom"/>
</dbReference>
<dbReference type="Gene3D" id="2.60.40.2440">
    <property type="entry name" value="Carbohydrate binding type-21 domain"/>
    <property type="match status" value="1"/>
</dbReference>
<name>A0A5N6L376_9ROSI</name>
<dbReference type="Pfam" id="PF03370">
    <property type="entry name" value="CBM_21"/>
    <property type="match status" value="1"/>
</dbReference>
<feature type="region of interest" description="Disordered" evidence="1">
    <location>
        <begin position="669"/>
        <end position="702"/>
    </location>
</feature>
<dbReference type="GO" id="GO:2001069">
    <property type="term" value="F:glycogen binding"/>
    <property type="evidence" value="ECO:0007669"/>
    <property type="project" value="TreeGrafter"/>
</dbReference>
<dbReference type="EMBL" id="VIBQ01000080">
    <property type="protein sequence ID" value="KAB8648461.1"/>
    <property type="molecule type" value="Genomic_DNA"/>
</dbReference>
<evidence type="ECO:0000259" key="2">
    <source>
        <dbReference type="PROSITE" id="PS51159"/>
    </source>
</evidence>
<evidence type="ECO:0000313" key="4">
    <source>
        <dbReference type="Proteomes" id="UP000327013"/>
    </source>
</evidence>
<feature type="domain" description="CBM21" evidence="2">
    <location>
        <begin position="323"/>
        <end position="437"/>
    </location>
</feature>
<feature type="region of interest" description="Disordered" evidence="1">
    <location>
        <begin position="1"/>
        <end position="233"/>
    </location>
</feature>
<dbReference type="InterPro" id="IPR038175">
    <property type="entry name" value="CBM21_dom_sf"/>
</dbReference>
<dbReference type="GO" id="GO:0008157">
    <property type="term" value="F:protein phosphatase 1 binding"/>
    <property type="evidence" value="ECO:0007669"/>
    <property type="project" value="TreeGrafter"/>
</dbReference>
<dbReference type="InterPro" id="IPR050782">
    <property type="entry name" value="PP1_regulatory_subunit_3"/>
</dbReference>
<feature type="compositionally biased region" description="Low complexity" evidence="1">
    <location>
        <begin position="52"/>
        <end position="63"/>
    </location>
</feature>